<feature type="compositionally biased region" description="Basic residues" evidence="1">
    <location>
        <begin position="60"/>
        <end position="71"/>
    </location>
</feature>
<protein>
    <submittedName>
        <fullName evidence="2">Uncharacterized protein</fullName>
    </submittedName>
</protein>
<proteinExistence type="predicted"/>
<gene>
    <name evidence="2" type="ORF">SLEP1_g26408</name>
</gene>
<evidence type="ECO:0000313" key="2">
    <source>
        <dbReference type="EMBL" id="GKV15633.1"/>
    </source>
</evidence>
<organism evidence="2 3">
    <name type="scientific">Rubroshorea leprosula</name>
    <dbReference type="NCBI Taxonomy" id="152421"/>
    <lineage>
        <taxon>Eukaryota</taxon>
        <taxon>Viridiplantae</taxon>
        <taxon>Streptophyta</taxon>
        <taxon>Embryophyta</taxon>
        <taxon>Tracheophyta</taxon>
        <taxon>Spermatophyta</taxon>
        <taxon>Magnoliopsida</taxon>
        <taxon>eudicotyledons</taxon>
        <taxon>Gunneridae</taxon>
        <taxon>Pentapetalae</taxon>
        <taxon>rosids</taxon>
        <taxon>malvids</taxon>
        <taxon>Malvales</taxon>
        <taxon>Dipterocarpaceae</taxon>
        <taxon>Rubroshorea</taxon>
    </lineage>
</organism>
<dbReference type="AlphaFoldDB" id="A0AAV5JWI4"/>
<dbReference type="Proteomes" id="UP001054252">
    <property type="component" value="Unassembled WGS sequence"/>
</dbReference>
<sequence>MPGQETERQRRSPGSSSRPRWMPDLELPRAPPLISWKRGGPPNLYKHNQETAKQPSKPTQKQKKKLKKQKPPKGPTKPTGLEGHRSTEHRGSTMLEQPGGPTAQASKRESPRASDQNRGSLIREVRSREKKGKRSFFSTTK</sequence>
<comment type="caution">
    <text evidence="2">The sequence shown here is derived from an EMBL/GenBank/DDBJ whole genome shotgun (WGS) entry which is preliminary data.</text>
</comment>
<name>A0AAV5JWI4_9ROSI</name>
<feature type="compositionally biased region" description="Basic and acidic residues" evidence="1">
    <location>
        <begin position="82"/>
        <end position="91"/>
    </location>
</feature>
<dbReference type="EMBL" id="BPVZ01000044">
    <property type="protein sequence ID" value="GKV15633.1"/>
    <property type="molecule type" value="Genomic_DNA"/>
</dbReference>
<feature type="compositionally biased region" description="Basic and acidic residues" evidence="1">
    <location>
        <begin position="1"/>
        <end position="10"/>
    </location>
</feature>
<feature type="region of interest" description="Disordered" evidence="1">
    <location>
        <begin position="1"/>
        <end position="141"/>
    </location>
</feature>
<evidence type="ECO:0000256" key="1">
    <source>
        <dbReference type="SAM" id="MobiDB-lite"/>
    </source>
</evidence>
<evidence type="ECO:0000313" key="3">
    <source>
        <dbReference type="Proteomes" id="UP001054252"/>
    </source>
</evidence>
<accession>A0AAV5JWI4</accession>
<reference evidence="2 3" key="1">
    <citation type="journal article" date="2021" name="Commun. Biol.">
        <title>The genome of Shorea leprosula (Dipterocarpaceae) highlights the ecological relevance of drought in aseasonal tropical rainforests.</title>
        <authorList>
            <person name="Ng K.K.S."/>
            <person name="Kobayashi M.J."/>
            <person name="Fawcett J.A."/>
            <person name="Hatakeyama M."/>
            <person name="Paape T."/>
            <person name="Ng C.H."/>
            <person name="Ang C.C."/>
            <person name="Tnah L.H."/>
            <person name="Lee C.T."/>
            <person name="Nishiyama T."/>
            <person name="Sese J."/>
            <person name="O'Brien M.J."/>
            <person name="Copetti D."/>
            <person name="Mohd Noor M.I."/>
            <person name="Ong R.C."/>
            <person name="Putra M."/>
            <person name="Sireger I.Z."/>
            <person name="Indrioko S."/>
            <person name="Kosugi Y."/>
            <person name="Izuno A."/>
            <person name="Isagi Y."/>
            <person name="Lee S.L."/>
            <person name="Shimizu K.K."/>
        </authorList>
    </citation>
    <scope>NUCLEOTIDE SEQUENCE [LARGE SCALE GENOMIC DNA]</scope>
    <source>
        <strain evidence="2">214</strain>
    </source>
</reference>
<keyword evidence="3" id="KW-1185">Reference proteome</keyword>